<dbReference type="EMBL" id="CP072648">
    <property type="protein sequence ID" value="QUW01871.1"/>
    <property type="molecule type" value="Genomic_DNA"/>
</dbReference>
<dbReference type="SUPFAM" id="SSF56112">
    <property type="entry name" value="Protein kinase-like (PK-like)"/>
    <property type="match status" value="1"/>
</dbReference>
<keyword evidence="7" id="KW-0723">Serine/threonine-protein kinase</keyword>
<dbReference type="InterPro" id="IPR008271">
    <property type="entry name" value="Ser/Thr_kinase_AS"/>
</dbReference>
<reference evidence="7 8" key="1">
    <citation type="submission" date="2021-03" db="EMBL/GenBank/DDBJ databases">
        <title>Genomic and phenotypic characterization of Chloracidobacterium isolates provides evidence for multiple species.</title>
        <authorList>
            <person name="Saini M.K."/>
            <person name="Costas A.M.G."/>
            <person name="Tank M."/>
            <person name="Bryant D.A."/>
        </authorList>
    </citation>
    <scope>NUCLEOTIDE SEQUENCE [LARGE SCALE GENOMIC DNA]</scope>
    <source>
        <strain evidence="7 8">BV2-C</strain>
    </source>
</reference>
<evidence type="ECO:0000256" key="4">
    <source>
        <dbReference type="ARBA" id="ARBA00022840"/>
    </source>
</evidence>
<protein>
    <submittedName>
        <fullName evidence="7">Serine/threonine protein kinase</fullName>
    </submittedName>
</protein>
<keyword evidence="8" id="KW-1185">Reference proteome</keyword>
<keyword evidence="4 5" id="KW-0067">ATP-binding</keyword>
<dbReference type="InterPro" id="IPR000719">
    <property type="entry name" value="Prot_kinase_dom"/>
</dbReference>
<dbReference type="CDD" id="cd14014">
    <property type="entry name" value="STKc_PknB_like"/>
    <property type="match status" value="1"/>
</dbReference>
<dbReference type="Gene3D" id="3.30.200.20">
    <property type="entry name" value="Phosphorylase Kinase, domain 1"/>
    <property type="match status" value="1"/>
</dbReference>
<feature type="binding site" evidence="5">
    <location>
        <position position="100"/>
    </location>
    <ligand>
        <name>ATP</name>
        <dbReference type="ChEBI" id="CHEBI:30616"/>
    </ligand>
</feature>
<evidence type="ECO:0000259" key="6">
    <source>
        <dbReference type="PROSITE" id="PS50011"/>
    </source>
</evidence>
<evidence type="ECO:0000313" key="7">
    <source>
        <dbReference type="EMBL" id="QUW01871.1"/>
    </source>
</evidence>
<evidence type="ECO:0000256" key="2">
    <source>
        <dbReference type="ARBA" id="ARBA00022741"/>
    </source>
</evidence>
<dbReference type="GO" id="GO:0004674">
    <property type="term" value="F:protein serine/threonine kinase activity"/>
    <property type="evidence" value="ECO:0007669"/>
    <property type="project" value="UniProtKB-KW"/>
</dbReference>
<dbReference type="Gene3D" id="1.10.510.10">
    <property type="entry name" value="Transferase(Phosphotransferase) domain 1"/>
    <property type="match status" value="1"/>
</dbReference>
<evidence type="ECO:0000256" key="3">
    <source>
        <dbReference type="ARBA" id="ARBA00022777"/>
    </source>
</evidence>
<dbReference type="PROSITE" id="PS50011">
    <property type="entry name" value="PROTEIN_KINASE_DOM"/>
    <property type="match status" value="1"/>
</dbReference>
<name>A0ABX8B4H5_9BACT</name>
<gene>
    <name evidence="7" type="ORF">J8C06_05675</name>
</gene>
<dbReference type="Proteomes" id="UP000676506">
    <property type="component" value="Chromosome 1"/>
</dbReference>
<dbReference type="InterPro" id="IPR017441">
    <property type="entry name" value="Protein_kinase_ATP_BS"/>
</dbReference>
<dbReference type="RefSeq" id="WP_211427763.1">
    <property type="nucleotide sequence ID" value="NZ_CP072648.1"/>
</dbReference>
<dbReference type="SMART" id="SM00220">
    <property type="entry name" value="S_TKc"/>
    <property type="match status" value="1"/>
</dbReference>
<sequence length="347" mass="39140">MKTCPQCGRVWADAMRFCPLDGAELPPARKSSSTGMVKKITREETRLTREQVLPPTASDDPMIGRVLEGKYRIQSKIGQGATGAIYRAERINIGDCVAVKVLKPEFAEDYAAAERFRREALALGRIRHPNVIAIYDYFEQPSQADRPASIFLVMELLSGRTLRDVLRQEHVLDVRRTVRVLVQVCSALYVAHERNVIHRDLKPENIMVEQYDRQNEVAKVIDFGLARLRMTGKLIKTLTEQGRVAGTPYYMAPEQWMDRPLNAQTDVYALGIICYEMLTGRVPFNADTVMQLANKHVKVPPQPPIELRRDLPVGISQAILRALAKQPQDRPATTLELADALQQGLRS</sequence>
<evidence type="ECO:0000256" key="5">
    <source>
        <dbReference type="PROSITE-ProRule" id="PRU10141"/>
    </source>
</evidence>
<keyword evidence="1" id="KW-0808">Transferase</keyword>
<dbReference type="PANTHER" id="PTHR43289:SF6">
    <property type="entry name" value="SERINE_THREONINE-PROTEIN KINASE NEKL-3"/>
    <property type="match status" value="1"/>
</dbReference>
<accession>A0ABX8B4H5</accession>
<dbReference type="PROSITE" id="PS00107">
    <property type="entry name" value="PROTEIN_KINASE_ATP"/>
    <property type="match status" value="1"/>
</dbReference>
<dbReference type="InterPro" id="IPR011009">
    <property type="entry name" value="Kinase-like_dom_sf"/>
</dbReference>
<keyword evidence="3 7" id="KW-0418">Kinase</keyword>
<dbReference type="PANTHER" id="PTHR43289">
    <property type="entry name" value="MITOGEN-ACTIVATED PROTEIN KINASE KINASE KINASE 20-RELATED"/>
    <property type="match status" value="1"/>
</dbReference>
<dbReference type="Pfam" id="PF00069">
    <property type="entry name" value="Pkinase"/>
    <property type="match status" value="1"/>
</dbReference>
<evidence type="ECO:0000313" key="8">
    <source>
        <dbReference type="Proteomes" id="UP000676506"/>
    </source>
</evidence>
<dbReference type="PROSITE" id="PS00108">
    <property type="entry name" value="PROTEIN_KINASE_ST"/>
    <property type="match status" value="1"/>
</dbReference>
<organism evidence="7 8">
    <name type="scientific">Chloracidobacterium validum</name>
    <dbReference type="NCBI Taxonomy" id="2821543"/>
    <lineage>
        <taxon>Bacteria</taxon>
        <taxon>Pseudomonadati</taxon>
        <taxon>Acidobacteriota</taxon>
        <taxon>Terriglobia</taxon>
        <taxon>Terriglobales</taxon>
        <taxon>Acidobacteriaceae</taxon>
        <taxon>Chloracidobacterium</taxon>
    </lineage>
</organism>
<proteinExistence type="predicted"/>
<evidence type="ECO:0000256" key="1">
    <source>
        <dbReference type="ARBA" id="ARBA00022679"/>
    </source>
</evidence>
<feature type="domain" description="Protein kinase" evidence="6">
    <location>
        <begin position="71"/>
        <end position="345"/>
    </location>
</feature>
<keyword evidence="2 5" id="KW-0547">Nucleotide-binding</keyword>